<gene>
    <name evidence="2" type="ORF">BHU72_05645</name>
</gene>
<dbReference type="RefSeq" id="WP_069702420.1">
    <property type="nucleotide sequence ID" value="NZ_MJAT01000033.1"/>
</dbReference>
<accession>A0A1E5L506</accession>
<dbReference type="Proteomes" id="UP000095255">
    <property type="component" value="Unassembled WGS sequence"/>
</dbReference>
<feature type="transmembrane region" description="Helical" evidence="1">
    <location>
        <begin position="195"/>
        <end position="218"/>
    </location>
</feature>
<proteinExistence type="predicted"/>
<keyword evidence="1" id="KW-1133">Transmembrane helix</keyword>
<evidence type="ECO:0000256" key="1">
    <source>
        <dbReference type="SAM" id="Phobius"/>
    </source>
</evidence>
<dbReference type="EMBL" id="MJAT01000033">
    <property type="protein sequence ID" value="OEH85093.1"/>
    <property type="molecule type" value="Genomic_DNA"/>
</dbReference>
<evidence type="ECO:0000313" key="3">
    <source>
        <dbReference type="Proteomes" id="UP000095255"/>
    </source>
</evidence>
<dbReference type="OrthoDB" id="8480522at2"/>
<feature type="transmembrane region" description="Helical" evidence="1">
    <location>
        <begin position="89"/>
        <end position="110"/>
    </location>
</feature>
<dbReference type="InterPro" id="IPR056926">
    <property type="entry name" value="FLQE3_permease"/>
</dbReference>
<feature type="transmembrane region" description="Helical" evidence="1">
    <location>
        <begin position="44"/>
        <end position="68"/>
    </location>
</feature>
<dbReference type="STRING" id="1390249.BHU72_05645"/>
<dbReference type="AlphaFoldDB" id="A0A1E5L506"/>
<feature type="transmembrane region" description="Helical" evidence="1">
    <location>
        <begin position="116"/>
        <end position="141"/>
    </location>
</feature>
<keyword evidence="1" id="KW-0472">Membrane</keyword>
<protein>
    <submittedName>
        <fullName evidence="2">ABC transporter</fullName>
    </submittedName>
</protein>
<feature type="transmembrane region" description="Helical" evidence="1">
    <location>
        <begin position="20"/>
        <end position="38"/>
    </location>
</feature>
<reference evidence="2 3" key="1">
    <citation type="submission" date="2016-09" db="EMBL/GenBank/DDBJ databases">
        <title>Desulfuribacillus arsenicus sp. nov., an obligately anaerobic, dissimilatory arsenic- and antimonate-reducing bacterium isolated from anoxic sediments.</title>
        <authorList>
            <person name="Abin C.A."/>
            <person name="Hollibaugh J.T."/>
        </authorList>
    </citation>
    <scope>NUCLEOTIDE SEQUENCE [LARGE SCALE GENOMIC DNA]</scope>
    <source>
        <strain evidence="2 3">MLFW-2</strain>
    </source>
</reference>
<evidence type="ECO:0000313" key="2">
    <source>
        <dbReference type="EMBL" id="OEH85093.1"/>
    </source>
</evidence>
<feature type="transmembrane region" description="Helical" evidence="1">
    <location>
        <begin position="153"/>
        <end position="175"/>
    </location>
</feature>
<keyword evidence="3" id="KW-1185">Reference proteome</keyword>
<dbReference type="Pfam" id="PF24686">
    <property type="entry name" value="FLQE3_permease"/>
    <property type="match status" value="1"/>
</dbReference>
<comment type="caution">
    <text evidence="2">The sequence shown here is derived from an EMBL/GenBank/DDBJ whole genome shotgun (WGS) entry which is preliminary data.</text>
</comment>
<sequence length="227" mass="26029">MRVWNAILADVVFQWRQGFYYVYVFITLLYILIISQLPTEVARFVVPLVVYSDPSMIGFFFVGGIVMLEKLQGVLQYISVTPLRAREYLLAKVISLTFLAEVAGFAIAFLTSPVKFNWFVLALGIGLTSIFFTLFGFMLAVESQSINHYFLKVVPYILVLIVPCILMFIFPRVWILNIIPSVTGLKLVYGAFHGISSSSLAFYSIFLFSINGMFLWYLEKDFEQRIR</sequence>
<name>A0A1E5L506_9FIRM</name>
<keyword evidence="1" id="KW-0812">Transmembrane</keyword>
<organism evidence="2 3">
    <name type="scientific">Desulfuribacillus stibiiarsenatis</name>
    <dbReference type="NCBI Taxonomy" id="1390249"/>
    <lineage>
        <taxon>Bacteria</taxon>
        <taxon>Bacillati</taxon>
        <taxon>Bacillota</taxon>
        <taxon>Desulfuribacillia</taxon>
        <taxon>Desulfuribacillales</taxon>
        <taxon>Desulfuribacillaceae</taxon>
        <taxon>Desulfuribacillus</taxon>
    </lineage>
</organism>